<dbReference type="PANTHER" id="PTHR31585:SF0">
    <property type="entry name" value="FOLATE-BIOPTERIN TRANSPORTER 1, CHLOROPLASTIC"/>
    <property type="match status" value="1"/>
</dbReference>
<keyword evidence="5 7" id="KW-0472">Membrane</keyword>
<keyword evidence="4 7" id="KW-1133">Transmembrane helix</keyword>
<evidence type="ECO:0000313" key="9">
    <source>
        <dbReference type="Proteomes" id="UP000615026"/>
    </source>
</evidence>
<comment type="caution">
    <text evidence="8">The sequence shown here is derived from an EMBL/GenBank/DDBJ whole genome shotgun (WGS) entry which is preliminary data.</text>
</comment>
<evidence type="ECO:0000313" key="8">
    <source>
        <dbReference type="EMBL" id="MBE9066265.1"/>
    </source>
</evidence>
<keyword evidence="2" id="KW-0813">Transport</keyword>
<evidence type="ECO:0000256" key="2">
    <source>
        <dbReference type="ARBA" id="ARBA00022448"/>
    </source>
</evidence>
<dbReference type="GO" id="GO:0016020">
    <property type="term" value="C:membrane"/>
    <property type="evidence" value="ECO:0007669"/>
    <property type="project" value="UniProtKB-SubCell"/>
</dbReference>
<protein>
    <submittedName>
        <fullName evidence="8">Folate/biopterin family MFS transporter</fullName>
    </submittedName>
</protein>
<proteinExistence type="predicted"/>
<dbReference type="Pfam" id="PF03092">
    <property type="entry name" value="BT1"/>
    <property type="match status" value="1"/>
</dbReference>
<feature type="region of interest" description="Disordered" evidence="6">
    <location>
        <begin position="51"/>
        <end position="74"/>
    </location>
</feature>
<evidence type="ECO:0000256" key="4">
    <source>
        <dbReference type="ARBA" id="ARBA00022989"/>
    </source>
</evidence>
<evidence type="ECO:0000256" key="1">
    <source>
        <dbReference type="ARBA" id="ARBA00004141"/>
    </source>
</evidence>
<dbReference type="PANTHER" id="PTHR31585">
    <property type="entry name" value="FOLATE-BIOPTERIN TRANSPORTER 1, CHLOROPLASTIC"/>
    <property type="match status" value="1"/>
</dbReference>
<keyword evidence="9" id="KW-1185">Reference proteome</keyword>
<dbReference type="InterPro" id="IPR039309">
    <property type="entry name" value="BT1"/>
</dbReference>
<feature type="transmembrane region" description="Helical" evidence="7">
    <location>
        <begin position="20"/>
        <end position="40"/>
    </location>
</feature>
<dbReference type="EMBL" id="JADEXP010000035">
    <property type="protein sequence ID" value="MBE9066265.1"/>
    <property type="molecule type" value="Genomic_DNA"/>
</dbReference>
<evidence type="ECO:0000256" key="5">
    <source>
        <dbReference type="ARBA" id="ARBA00023136"/>
    </source>
</evidence>
<evidence type="ECO:0000256" key="7">
    <source>
        <dbReference type="SAM" id="Phobius"/>
    </source>
</evidence>
<comment type="subcellular location">
    <subcellularLocation>
        <location evidence="1">Membrane</location>
        <topology evidence="1">Multi-pass membrane protein</topology>
    </subcellularLocation>
</comment>
<evidence type="ECO:0000256" key="6">
    <source>
        <dbReference type="SAM" id="MobiDB-lite"/>
    </source>
</evidence>
<reference evidence="8" key="1">
    <citation type="submission" date="2020-10" db="EMBL/GenBank/DDBJ databases">
        <authorList>
            <person name="Castelo-Branco R."/>
            <person name="Eusebio N."/>
            <person name="Adriana R."/>
            <person name="Vieira A."/>
            <person name="Brugerolle De Fraissinette N."/>
            <person name="Rezende De Castro R."/>
            <person name="Schneider M.P."/>
            <person name="Vasconcelos V."/>
            <person name="Leao P.N."/>
        </authorList>
    </citation>
    <scope>NUCLEOTIDE SEQUENCE</scope>
    <source>
        <strain evidence="8">LEGE 11479</strain>
    </source>
</reference>
<dbReference type="AlphaFoldDB" id="A0A928ZQH9"/>
<organism evidence="8 9">
    <name type="scientific">Leptolyngbya cf. ectocarpi LEGE 11479</name>
    <dbReference type="NCBI Taxonomy" id="1828722"/>
    <lineage>
        <taxon>Bacteria</taxon>
        <taxon>Bacillati</taxon>
        <taxon>Cyanobacteriota</taxon>
        <taxon>Cyanophyceae</taxon>
        <taxon>Leptolyngbyales</taxon>
        <taxon>Leptolyngbyaceae</taxon>
        <taxon>Leptolyngbya group</taxon>
        <taxon>Leptolyngbya</taxon>
    </lineage>
</organism>
<dbReference type="Proteomes" id="UP000615026">
    <property type="component" value="Unassembled WGS sequence"/>
</dbReference>
<feature type="non-terminal residue" evidence="8">
    <location>
        <position position="1"/>
    </location>
</feature>
<sequence length="74" mass="7974">LGALLTHWLHVTEADFDNLWLLVTITNLTTLLPLPLLFLLPSDSAVSDADNTALETLDGSTTEEESPEPALSSL</sequence>
<keyword evidence="3 7" id="KW-0812">Transmembrane</keyword>
<evidence type="ECO:0000256" key="3">
    <source>
        <dbReference type="ARBA" id="ARBA00022692"/>
    </source>
</evidence>
<gene>
    <name evidence="8" type="ORF">IQ260_06330</name>
</gene>
<name>A0A928ZQH9_LEPEC</name>
<accession>A0A928ZQH9</accession>